<dbReference type="AlphaFoldDB" id="A0A2T3KDK2"/>
<dbReference type="EMBL" id="PYNF01000023">
    <property type="protein sequence ID" value="PSU94575.1"/>
    <property type="molecule type" value="Genomic_DNA"/>
</dbReference>
<name>A0A2T3KDK2_9GAMM</name>
<organism evidence="2 3">
    <name type="scientific">Photobacterium kishitanii</name>
    <dbReference type="NCBI Taxonomy" id="318456"/>
    <lineage>
        <taxon>Bacteria</taxon>
        <taxon>Pseudomonadati</taxon>
        <taxon>Pseudomonadota</taxon>
        <taxon>Gammaproteobacteria</taxon>
        <taxon>Vibrionales</taxon>
        <taxon>Vibrionaceae</taxon>
        <taxon>Photobacterium</taxon>
    </lineage>
</organism>
<reference evidence="2 3" key="1">
    <citation type="submission" date="2018-01" db="EMBL/GenBank/DDBJ databases">
        <title>Whole genome sequencing of Histamine producing bacteria.</title>
        <authorList>
            <person name="Butler K."/>
        </authorList>
    </citation>
    <scope>NUCLEOTIDE SEQUENCE [LARGE SCALE GENOMIC DNA]</scope>
    <source>
        <strain evidence="2 3">FS-7.2</strain>
    </source>
</reference>
<comment type="caution">
    <text evidence="2">The sequence shown here is derived from an EMBL/GenBank/DDBJ whole genome shotgun (WGS) entry which is preliminary data.</text>
</comment>
<protein>
    <submittedName>
        <fullName evidence="2">Uncharacterized protein</fullName>
    </submittedName>
</protein>
<gene>
    <name evidence="2" type="ORF">C9J27_19685</name>
</gene>
<evidence type="ECO:0000313" key="3">
    <source>
        <dbReference type="Proteomes" id="UP000241426"/>
    </source>
</evidence>
<feature type="transmembrane region" description="Helical" evidence="1">
    <location>
        <begin position="29"/>
        <end position="50"/>
    </location>
</feature>
<evidence type="ECO:0000256" key="1">
    <source>
        <dbReference type="SAM" id="Phobius"/>
    </source>
</evidence>
<keyword evidence="1" id="KW-1133">Transmembrane helix</keyword>
<dbReference type="Proteomes" id="UP000241426">
    <property type="component" value="Unassembled WGS sequence"/>
</dbReference>
<keyword evidence="1" id="KW-0472">Membrane</keyword>
<proteinExistence type="predicted"/>
<keyword evidence="1" id="KW-0812">Transmembrane</keyword>
<sequence>MCNKKMLQHLVVKDLISYSMHFINDECDLFLIIRVFVVIFLCFFVVAVIADLMIFEGLSVNAIHFYSQ</sequence>
<accession>A0A2T3KDK2</accession>
<evidence type="ECO:0000313" key="2">
    <source>
        <dbReference type="EMBL" id="PSU94575.1"/>
    </source>
</evidence>